<dbReference type="OrthoDB" id="10670918at2759"/>
<reference evidence="3" key="2">
    <citation type="journal article" date="2018" name="BMC Genomics">
        <title>Genomic insights into host adaptation between the wheat stripe rust pathogen (Puccinia striiformis f. sp. tritici) and the barley stripe rust pathogen (Puccinia striiformis f. sp. hordei).</title>
        <authorList>
            <person name="Xia C."/>
            <person name="Wang M."/>
            <person name="Yin C."/>
            <person name="Cornejo O.E."/>
            <person name="Hulbert S.H."/>
            <person name="Chen X."/>
        </authorList>
    </citation>
    <scope>NUCLEOTIDE SEQUENCE [LARGE SCALE GENOMIC DNA]</scope>
    <source>
        <strain evidence="3">93TX-2</strain>
    </source>
</reference>
<gene>
    <name evidence="2" type="ORF">PSHT_02960</name>
</gene>
<dbReference type="VEuPathDB" id="FungiDB:PSHT_02960"/>
<sequence length="156" mass="17322">MSFVEKSLPLLITEPEPTSDIPNTHEPKVKLPNVSKRARKVVAMLKLLPGVHHGLKNSIGSMGDLSGWISSDRREGSSERDTKKSTGPDEILSGSGGQLLYPIEEQALPSSDKPSEAEFIDTRLKAALLKSFLNTHDCTRRDPFPLQSRRTDRIQY</sequence>
<dbReference type="EMBL" id="PKSM01000027">
    <property type="protein sequence ID" value="POW20890.1"/>
    <property type="molecule type" value="Genomic_DNA"/>
</dbReference>
<evidence type="ECO:0000313" key="3">
    <source>
        <dbReference type="Proteomes" id="UP000238274"/>
    </source>
</evidence>
<comment type="caution">
    <text evidence="2">The sequence shown here is derived from an EMBL/GenBank/DDBJ whole genome shotgun (WGS) entry which is preliminary data.</text>
</comment>
<dbReference type="VEuPathDB" id="FungiDB:PSTT_04972"/>
<dbReference type="AlphaFoldDB" id="A0A2S4WGG7"/>
<dbReference type="Proteomes" id="UP000238274">
    <property type="component" value="Unassembled WGS sequence"/>
</dbReference>
<reference evidence="2 3" key="1">
    <citation type="submission" date="2017-12" db="EMBL/GenBank/DDBJ databases">
        <title>Gene loss provides genomic basis for host adaptation in cereal stripe rust fungi.</title>
        <authorList>
            <person name="Xia C."/>
        </authorList>
    </citation>
    <scope>NUCLEOTIDE SEQUENCE [LARGE SCALE GENOMIC DNA]</scope>
    <source>
        <strain evidence="2 3">93TX-2</strain>
    </source>
</reference>
<feature type="region of interest" description="Disordered" evidence="1">
    <location>
        <begin position="54"/>
        <end position="97"/>
    </location>
</feature>
<evidence type="ECO:0000313" key="2">
    <source>
        <dbReference type="EMBL" id="POW20890.1"/>
    </source>
</evidence>
<protein>
    <submittedName>
        <fullName evidence="2">Uncharacterized protein</fullName>
    </submittedName>
</protein>
<accession>A0A2S4WGG7</accession>
<keyword evidence="3" id="KW-1185">Reference proteome</keyword>
<proteinExistence type="predicted"/>
<evidence type="ECO:0000256" key="1">
    <source>
        <dbReference type="SAM" id="MobiDB-lite"/>
    </source>
</evidence>
<organism evidence="2 3">
    <name type="scientific">Puccinia striiformis</name>
    <dbReference type="NCBI Taxonomy" id="27350"/>
    <lineage>
        <taxon>Eukaryota</taxon>
        <taxon>Fungi</taxon>
        <taxon>Dikarya</taxon>
        <taxon>Basidiomycota</taxon>
        <taxon>Pucciniomycotina</taxon>
        <taxon>Pucciniomycetes</taxon>
        <taxon>Pucciniales</taxon>
        <taxon>Pucciniaceae</taxon>
        <taxon>Puccinia</taxon>
    </lineage>
</organism>
<reference evidence="3" key="3">
    <citation type="journal article" date="2018" name="Mol. Plant Microbe Interact.">
        <title>Genome sequence resources for the wheat stripe rust pathogen (Puccinia striiformis f. sp. tritici) and the barley stripe rust pathogen (Puccinia striiformis f. sp. hordei).</title>
        <authorList>
            <person name="Xia C."/>
            <person name="Wang M."/>
            <person name="Yin C."/>
            <person name="Cornejo O.E."/>
            <person name="Hulbert S.H."/>
            <person name="Chen X."/>
        </authorList>
    </citation>
    <scope>NUCLEOTIDE SEQUENCE [LARGE SCALE GENOMIC DNA]</scope>
    <source>
        <strain evidence="3">93TX-2</strain>
    </source>
</reference>
<feature type="compositionally biased region" description="Basic and acidic residues" evidence="1">
    <location>
        <begin position="71"/>
        <end position="87"/>
    </location>
</feature>
<name>A0A2S4WGG7_9BASI</name>